<evidence type="ECO:0000256" key="7">
    <source>
        <dbReference type="ARBA" id="ARBA00023180"/>
    </source>
</evidence>
<evidence type="ECO:0000256" key="1">
    <source>
        <dbReference type="ARBA" id="ARBA00007469"/>
    </source>
</evidence>
<dbReference type="GO" id="GO:0005576">
    <property type="term" value="C:extracellular region"/>
    <property type="evidence" value="ECO:0007669"/>
    <property type="project" value="TreeGrafter"/>
</dbReference>
<feature type="active site" evidence="9">
    <location>
        <position position="74"/>
    </location>
</feature>
<keyword evidence="8" id="KW-0456">Lyase</keyword>
<dbReference type="AlphaFoldDB" id="A0A395I9U4"/>
<dbReference type="GO" id="GO:0003723">
    <property type="term" value="F:RNA binding"/>
    <property type="evidence" value="ECO:0007669"/>
    <property type="project" value="InterPro"/>
</dbReference>
<dbReference type="InterPro" id="IPR033697">
    <property type="entry name" value="Ribonuclease_T2_eukaryotic"/>
</dbReference>
<keyword evidence="4" id="KW-0255">Endonuclease</keyword>
<evidence type="ECO:0000256" key="10">
    <source>
        <dbReference type="RuleBase" id="RU004328"/>
    </source>
</evidence>
<evidence type="ECO:0000256" key="4">
    <source>
        <dbReference type="ARBA" id="ARBA00022759"/>
    </source>
</evidence>
<dbReference type="PROSITE" id="PS00530">
    <property type="entry name" value="RNASE_T2_1"/>
    <property type="match status" value="1"/>
</dbReference>
<comment type="similarity">
    <text evidence="1 10">Belongs to the RNase T2 family.</text>
</comment>
<dbReference type="GO" id="GO:0016787">
    <property type="term" value="F:hydrolase activity"/>
    <property type="evidence" value="ECO:0007669"/>
    <property type="project" value="UniProtKB-KW"/>
</dbReference>
<evidence type="ECO:0000256" key="11">
    <source>
        <dbReference type="SAM" id="SignalP"/>
    </source>
</evidence>
<dbReference type="InterPro" id="IPR018188">
    <property type="entry name" value="RNase_T2_His_AS_1"/>
</dbReference>
<dbReference type="GO" id="GO:0033897">
    <property type="term" value="F:ribonuclease T2 activity"/>
    <property type="evidence" value="ECO:0007669"/>
    <property type="project" value="UniProtKB-EC"/>
</dbReference>
<dbReference type="Proteomes" id="UP000248961">
    <property type="component" value="Unassembled WGS sequence"/>
</dbReference>
<dbReference type="InterPro" id="IPR001568">
    <property type="entry name" value="RNase_T2-like"/>
</dbReference>
<dbReference type="GO" id="GO:0006401">
    <property type="term" value="P:RNA catabolic process"/>
    <property type="evidence" value="ECO:0007669"/>
    <property type="project" value="TreeGrafter"/>
</dbReference>
<dbReference type="EC" id="4.6.1.19" evidence="2"/>
<feature type="active site" evidence="9">
    <location>
        <position position="132"/>
    </location>
</feature>
<feature type="active site" evidence="9">
    <location>
        <position position="136"/>
    </location>
</feature>
<dbReference type="CDD" id="cd01061">
    <property type="entry name" value="RNase_T2_euk"/>
    <property type="match status" value="1"/>
</dbReference>
<keyword evidence="7" id="KW-0325">Glycoprotein</keyword>
<dbReference type="InterPro" id="IPR033130">
    <property type="entry name" value="RNase_T2_His_AS_2"/>
</dbReference>
<keyword evidence="3" id="KW-0540">Nuclease</keyword>
<dbReference type="PANTHER" id="PTHR11240:SF79">
    <property type="entry name" value="RIBONUCLEASE T2"/>
    <property type="match status" value="1"/>
</dbReference>
<keyword evidence="13" id="KW-1185">Reference proteome</keyword>
<dbReference type="SUPFAM" id="SSF55895">
    <property type="entry name" value="Ribonuclease Rh-like"/>
    <property type="match status" value="1"/>
</dbReference>
<feature type="chain" id="PRO_5017336112" description="ribonuclease T2" evidence="11">
    <location>
        <begin position="24"/>
        <end position="263"/>
    </location>
</feature>
<reference evidence="12 13" key="1">
    <citation type="submission" date="2018-02" db="EMBL/GenBank/DDBJ databases">
        <title>The genomes of Aspergillus section Nigri reveals drivers in fungal speciation.</title>
        <authorList>
            <consortium name="DOE Joint Genome Institute"/>
            <person name="Vesth T.C."/>
            <person name="Nybo J."/>
            <person name="Theobald S."/>
            <person name="Brandl J."/>
            <person name="Frisvad J.C."/>
            <person name="Nielsen K.F."/>
            <person name="Lyhne E.K."/>
            <person name="Kogle M.E."/>
            <person name="Kuo A."/>
            <person name="Riley R."/>
            <person name="Clum A."/>
            <person name="Nolan M."/>
            <person name="Lipzen A."/>
            <person name="Salamov A."/>
            <person name="Henrissat B."/>
            <person name="Wiebenga A."/>
            <person name="De vries R.P."/>
            <person name="Grigoriev I.V."/>
            <person name="Mortensen U.H."/>
            <person name="Andersen M.R."/>
            <person name="Baker S.E."/>
        </authorList>
    </citation>
    <scope>NUCLEOTIDE SEQUENCE [LARGE SCALE GENOMIC DNA]</scope>
    <source>
        <strain evidence="12 13">CBS 101889</strain>
    </source>
</reference>
<evidence type="ECO:0000256" key="3">
    <source>
        <dbReference type="ARBA" id="ARBA00022722"/>
    </source>
</evidence>
<sequence>MPQMSLPAMGVFALGAFSSGALATIGTCSADSPLSCQTDNEASCCFEYPGGSLLQTQFWDTDPSTGPSDSWTIHGLWPDNCDGSYQQYCDDSREYSNITAILEAQGRSELLEYMDTYWVSDDGSDESFWEHEWNKHGTCINTIDPSCYADYTAQEEVGDFFAKTVSLFKTLDSYTALANAGITPSSSKTYELSDIEDALAAIHDGYAPYVYCSSKELSQLYYYFNVKGNAIDGTYVASERLATTNCPSSGIKYLPKSSSSKRK</sequence>
<evidence type="ECO:0000313" key="13">
    <source>
        <dbReference type="Proteomes" id="UP000248961"/>
    </source>
</evidence>
<dbReference type="OrthoDB" id="435754at2759"/>
<organism evidence="12 13">
    <name type="scientific">Aspergillus homomorphus (strain CBS 101889)</name>
    <dbReference type="NCBI Taxonomy" id="1450537"/>
    <lineage>
        <taxon>Eukaryota</taxon>
        <taxon>Fungi</taxon>
        <taxon>Dikarya</taxon>
        <taxon>Ascomycota</taxon>
        <taxon>Pezizomycotina</taxon>
        <taxon>Eurotiomycetes</taxon>
        <taxon>Eurotiomycetidae</taxon>
        <taxon>Eurotiales</taxon>
        <taxon>Aspergillaceae</taxon>
        <taxon>Aspergillus</taxon>
        <taxon>Aspergillus subgen. Circumdati</taxon>
    </lineage>
</organism>
<keyword evidence="5" id="KW-0378">Hydrolase</keyword>
<dbReference type="FunFam" id="3.90.730.10:FF:000004">
    <property type="entry name" value="Ribonuclease T2-like"/>
    <property type="match status" value="1"/>
</dbReference>
<evidence type="ECO:0000256" key="8">
    <source>
        <dbReference type="ARBA" id="ARBA00023239"/>
    </source>
</evidence>
<feature type="signal peptide" evidence="11">
    <location>
        <begin position="1"/>
        <end position="23"/>
    </location>
</feature>
<evidence type="ECO:0000313" key="12">
    <source>
        <dbReference type="EMBL" id="RAL16937.1"/>
    </source>
</evidence>
<protein>
    <recommendedName>
        <fullName evidence="2">ribonuclease T2</fullName>
        <ecNumber evidence="2">4.6.1.19</ecNumber>
    </recommendedName>
</protein>
<evidence type="ECO:0000256" key="6">
    <source>
        <dbReference type="ARBA" id="ARBA00023157"/>
    </source>
</evidence>
<dbReference type="PANTHER" id="PTHR11240">
    <property type="entry name" value="RIBONUCLEASE T2"/>
    <property type="match status" value="1"/>
</dbReference>
<dbReference type="SMR" id="A0A395I9U4"/>
<dbReference type="InterPro" id="IPR036430">
    <property type="entry name" value="RNase_T2-like_sf"/>
</dbReference>
<gene>
    <name evidence="12" type="ORF">BO97DRAFT_439859</name>
</gene>
<proteinExistence type="inferred from homology"/>
<dbReference type="PROSITE" id="PS00531">
    <property type="entry name" value="RNASE_T2_2"/>
    <property type="match status" value="1"/>
</dbReference>
<accession>A0A395I9U4</accession>
<evidence type="ECO:0000256" key="9">
    <source>
        <dbReference type="PIRSR" id="PIRSR633697-1"/>
    </source>
</evidence>
<dbReference type="Gene3D" id="3.90.730.10">
    <property type="entry name" value="Ribonuclease T2-like"/>
    <property type="match status" value="1"/>
</dbReference>
<dbReference type="Pfam" id="PF00445">
    <property type="entry name" value="Ribonuclease_T2"/>
    <property type="match status" value="1"/>
</dbReference>
<dbReference type="VEuPathDB" id="FungiDB:BO97DRAFT_439859"/>
<dbReference type="STRING" id="1450537.A0A395I9U4"/>
<evidence type="ECO:0000256" key="5">
    <source>
        <dbReference type="ARBA" id="ARBA00022801"/>
    </source>
</evidence>
<name>A0A395I9U4_ASPHC</name>
<dbReference type="GeneID" id="37202310"/>
<keyword evidence="11" id="KW-0732">Signal</keyword>
<dbReference type="RefSeq" id="XP_025556091.1">
    <property type="nucleotide sequence ID" value="XM_025698021.1"/>
</dbReference>
<evidence type="ECO:0000256" key="2">
    <source>
        <dbReference type="ARBA" id="ARBA00012571"/>
    </source>
</evidence>
<dbReference type="EMBL" id="KZ824268">
    <property type="protein sequence ID" value="RAL16937.1"/>
    <property type="molecule type" value="Genomic_DNA"/>
</dbReference>
<keyword evidence="6" id="KW-1015">Disulfide bond</keyword>